<dbReference type="EMBL" id="MDTU01000003">
    <property type="protein sequence ID" value="ODN41423.1"/>
    <property type="molecule type" value="Genomic_DNA"/>
</dbReference>
<gene>
    <name evidence="1" type="ORF">BGC07_16810</name>
</gene>
<comment type="caution">
    <text evidence="1">The sequence shown here is derived from an EMBL/GenBank/DDBJ whole genome shotgun (WGS) entry which is preliminary data.</text>
</comment>
<proteinExistence type="predicted"/>
<evidence type="ECO:0000313" key="2">
    <source>
        <dbReference type="Proteomes" id="UP000094329"/>
    </source>
</evidence>
<name>A0ABX3A1B8_9GAMM</name>
<dbReference type="InterPro" id="IPR004260">
    <property type="entry name" value="Pyr-dimer_DNA_glycosylase"/>
</dbReference>
<sequence length="158" mass="18470">MNIFYLDNDIKQCAQYHCDAHVVKMILESAQMLCTVLHQQGIEAPYRPTHANHPCVVWLGESLDNWLWLKQLAFALNDEYRYRYNKKDDHKSIGVVKELSLPPLKSLGITERPQTMPEQYKVTGDPVAAYRQFYLAEKSHLLKYTKRNFPSWVISQSI</sequence>
<dbReference type="Proteomes" id="UP000094329">
    <property type="component" value="Unassembled WGS sequence"/>
</dbReference>
<dbReference type="RefSeq" id="WP_069314216.1">
    <property type="nucleotide sequence ID" value="NZ_MDTU01000003.1"/>
</dbReference>
<organism evidence="1 2">
    <name type="scientific">Piscirickettsia litoralis</name>
    <dbReference type="NCBI Taxonomy" id="1891921"/>
    <lineage>
        <taxon>Bacteria</taxon>
        <taxon>Pseudomonadati</taxon>
        <taxon>Pseudomonadota</taxon>
        <taxon>Gammaproteobacteria</taxon>
        <taxon>Thiotrichales</taxon>
        <taxon>Piscirickettsiaceae</taxon>
        <taxon>Piscirickettsia</taxon>
    </lineage>
</organism>
<evidence type="ECO:0000313" key="1">
    <source>
        <dbReference type="EMBL" id="ODN41423.1"/>
    </source>
</evidence>
<keyword evidence="2" id="KW-1185">Reference proteome</keyword>
<dbReference type="Pfam" id="PF03013">
    <property type="entry name" value="Pyr_excise"/>
    <property type="match status" value="1"/>
</dbReference>
<reference evidence="1 2" key="1">
    <citation type="submission" date="2016-08" db="EMBL/GenBank/DDBJ databases">
        <title>Draft genome sequence of Candidatus Piscirickettsia litoralis, from seawater.</title>
        <authorList>
            <person name="Wan X."/>
            <person name="Lee A.J."/>
            <person name="Hou S."/>
            <person name="Donachie S.P."/>
        </authorList>
    </citation>
    <scope>NUCLEOTIDE SEQUENCE [LARGE SCALE GENOMIC DNA]</scope>
    <source>
        <strain evidence="1 2">Y2</strain>
    </source>
</reference>
<accession>A0ABX3A1B8</accession>
<protein>
    <submittedName>
        <fullName evidence="1">Uncharacterized protein</fullName>
    </submittedName>
</protein>